<dbReference type="Pfam" id="PF00112">
    <property type="entry name" value="Peptidase_C1"/>
    <property type="match status" value="1"/>
</dbReference>
<evidence type="ECO:0000313" key="3">
    <source>
        <dbReference type="EMBL" id="JAP92602.1"/>
    </source>
</evidence>
<evidence type="ECO:0000256" key="1">
    <source>
        <dbReference type="ARBA" id="ARBA00008455"/>
    </source>
</evidence>
<dbReference type="SUPFAM" id="SSF54001">
    <property type="entry name" value="Cysteine proteinases"/>
    <property type="match status" value="1"/>
</dbReference>
<comment type="similarity">
    <text evidence="1">Belongs to the peptidase C1 family.</text>
</comment>
<dbReference type="SMART" id="SM00645">
    <property type="entry name" value="Pept_C1"/>
    <property type="match status" value="1"/>
</dbReference>
<name>A0A146K6Y8_9EUKA</name>
<sequence>MIFIICHQNYLNDKMVDTIKHIPNILWTPHLLEELKGKTLEDIKKTLMPISKLKKIAKIVNSTNKNGTPSTIPKQFDWKQQKPECLKVRSQQICGGCWAFSAVGSLSDNRCINGLDNPRVQYSEQYQISCDKGNSGCAGGELLQSMQFLVEYGVPTNQCVDYKDQFGQRIKCPTECDNGSNLTFIKAQGFEQVCNGEESIKLALTKGTIQTGFTIYQDYFCYKKGIYHHVTGELVGGHVIVLVGYGEENGVKFWKARNSNEPTWGEEGYFRILRGTNECDIEEECYLVIP</sequence>
<dbReference type="InterPro" id="IPR000169">
    <property type="entry name" value="Pept_cys_AS"/>
</dbReference>
<dbReference type="EMBL" id="GDID01004004">
    <property type="protein sequence ID" value="JAP92602.1"/>
    <property type="molecule type" value="Transcribed_RNA"/>
</dbReference>
<dbReference type="PROSITE" id="PS00139">
    <property type="entry name" value="THIOL_PROTEASE_CYS"/>
    <property type="match status" value="1"/>
</dbReference>
<dbReference type="GO" id="GO:0008234">
    <property type="term" value="F:cysteine-type peptidase activity"/>
    <property type="evidence" value="ECO:0007669"/>
    <property type="project" value="InterPro"/>
</dbReference>
<reference evidence="3" key="1">
    <citation type="submission" date="2015-07" db="EMBL/GenBank/DDBJ databases">
        <title>Adaptation to a free-living lifestyle via gene acquisitions in the diplomonad Trepomonas sp. PC1.</title>
        <authorList>
            <person name="Xu F."/>
            <person name="Jerlstrom-Hultqvist J."/>
            <person name="Kolisko M."/>
            <person name="Simpson A.G.B."/>
            <person name="Roger A.J."/>
            <person name="Svard S.G."/>
            <person name="Andersson J.O."/>
        </authorList>
    </citation>
    <scope>NUCLEOTIDE SEQUENCE</scope>
    <source>
        <strain evidence="3">PC1</strain>
    </source>
</reference>
<dbReference type="InterPro" id="IPR013128">
    <property type="entry name" value="Peptidase_C1A"/>
</dbReference>
<dbReference type="InterPro" id="IPR000668">
    <property type="entry name" value="Peptidase_C1A_C"/>
</dbReference>
<organism evidence="3">
    <name type="scientific">Trepomonas sp. PC1</name>
    <dbReference type="NCBI Taxonomy" id="1076344"/>
    <lineage>
        <taxon>Eukaryota</taxon>
        <taxon>Metamonada</taxon>
        <taxon>Diplomonadida</taxon>
        <taxon>Hexamitidae</taxon>
        <taxon>Hexamitinae</taxon>
        <taxon>Trepomonas</taxon>
    </lineage>
</organism>
<dbReference type="AlphaFoldDB" id="A0A146K6Y8"/>
<dbReference type="PANTHER" id="PTHR12411">
    <property type="entry name" value="CYSTEINE PROTEASE FAMILY C1-RELATED"/>
    <property type="match status" value="1"/>
</dbReference>
<dbReference type="InterPro" id="IPR038765">
    <property type="entry name" value="Papain-like_cys_pep_sf"/>
</dbReference>
<accession>A0A146K6Y8</accession>
<evidence type="ECO:0000259" key="2">
    <source>
        <dbReference type="SMART" id="SM00645"/>
    </source>
</evidence>
<gene>
    <name evidence="3" type="ORF">TPC1_15404</name>
</gene>
<dbReference type="PRINTS" id="PR00705">
    <property type="entry name" value="PAPAIN"/>
</dbReference>
<dbReference type="GO" id="GO:0006508">
    <property type="term" value="P:proteolysis"/>
    <property type="evidence" value="ECO:0007669"/>
    <property type="project" value="InterPro"/>
</dbReference>
<dbReference type="Gene3D" id="3.90.70.10">
    <property type="entry name" value="Cysteine proteinases"/>
    <property type="match status" value="1"/>
</dbReference>
<proteinExistence type="inferred from homology"/>
<protein>
    <submittedName>
        <fullName evidence="3">Cathepsin B</fullName>
    </submittedName>
</protein>
<feature type="domain" description="Peptidase C1A papain C-terminal" evidence="2">
    <location>
        <begin position="72"/>
        <end position="289"/>
    </location>
</feature>